<dbReference type="SUPFAM" id="SSF52518">
    <property type="entry name" value="Thiamin diphosphate-binding fold (THDP-binding)"/>
    <property type="match status" value="1"/>
</dbReference>
<dbReference type="Proteomes" id="UP000030661">
    <property type="component" value="Unassembled WGS sequence"/>
</dbReference>
<gene>
    <name evidence="5" type="ORF">U27_05767</name>
</gene>
<evidence type="ECO:0000259" key="4">
    <source>
        <dbReference type="SMART" id="SM00861"/>
    </source>
</evidence>
<dbReference type="InterPro" id="IPR005475">
    <property type="entry name" value="Transketolase-like_Pyr-bd"/>
</dbReference>
<comment type="cofactor">
    <cofactor evidence="1">
        <name>thiamine diphosphate</name>
        <dbReference type="ChEBI" id="CHEBI:58937"/>
    </cofactor>
</comment>
<evidence type="ECO:0000256" key="1">
    <source>
        <dbReference type="ARBA" id="ARBA00001964"/>
    </source>
</evidence>
<name>A0A081C2I7_VECG1</name>
<dbReference type="STRING" id="1499967.U27_05767"/>
<dbReference type="InterPro" id="IPR051157">
    <property type="entry name" value="PDH/Transketolase"/>
</dbReference>
<dbReference type="CDD" id="cd07033">
    <property type="entry name" value="TPP_PYR_DXS_TK_like"/>
    <property type="match status" value="1"/>
</dbReference>
<dbReference type="FunFam" id="3.40.50.970:FF:000129">
    <property type="entry name" value="Transketolase"/>
    <property type="match status" value="1"/>
</dbReference>
<evidence type="ECO:0000313" key="6">
    <source>
        <dbReference type="Proteomes" id="UP000030661"/>
    </source>
</evidence>
<accession>A0A081C2I7</accession>
<evidence type="ECO:0000256" key="3">
    <source>
        <dbReference type="ARBA" id="ARBA00023052"/>
    </source>
</evidence>
<organism evidence="5 6">
    <name type="scientific">Vecturithrix granuli</name>
    <dbReference type="NCBI Taxonomy" id="1499967"/>
    <lineage>
        <taxon>Bacteria</taxon>
        <taxon>Candidatus Moduliflexota</taxon>
        <taxon>Candidatus Vecturitrichia</taxon>
        <taxon>Candidatus Vecturitrichales</taxon>
        <taxon>Candidatus Vecturitrichaceae</taxon>
        <taxon>Candidatus Vecturithrix</taxon>
    </lineage>
</organism>
<dbReference type="AlphaFoldDB" id="A0A081C2I7"/>
<dbReference type="PANTHER" id="PTHR43825:SF1">
    <property type="entry name" value="TRANSKETOLASE-LIKE PYRIMIDINE-BINDING DOMAIN-CONTAINING PROTEIN"/>
    <property type="match status" value="1"/>
</dbReference>
<dbReference type="HOGENOM" id="CLU_009227_1_1_0"/>
<dbReference type="eggNOG" id="COG3958">
    <property type="taxonomic scope" value="Bacteria"/>
</dbReference>
<evidence type="ECO:0000313" key="5">
    <source>
        <dbReference type="EMBL" id="GAK58792.1"/>
    </source>
</evidence>
<protein>
    <submittedName>
        <fullName evidence="5">Transketolase</fullName>
    </submittedName>
</protein>
<sequence length="318" mass="33868">MTYTQATPMREAFGAALVELGKKNPRVVALCADLTDAIKLTQFKENFPERFYQMGIKEADMIGTAAGMAIDGLIPFAATFAIFATSLANQAVRLSVGYNEANVKIVTSHGGVCVGADGATHQAFEDVALMRMIPGMTVLVPCDAHEAWKATMAAAGLDGPVYLRLGRIASPIVTSESAPFVIGKGQVLRPGNDVAVVAMGMMVPEAMKAADQLAEEGLSVRVINMSTVKPLDTEILTATAKECGCLVTVEEHSVLGGLGSACAEYLTQEYPIRVARVGVLDTFGESGEPAEILKKYKLDTETIITTIKNVFSQKRRMS</sequence>
<comment type="similarity">
    <text evidence="2">Belongs to the transketolase family.</text>
</comment>
<dbReference type="SMART" id="SM00861">
    <property type="entry name" value="Transket_pyr"/>
    <property type="match status" value="1"/>
</dbReference>
<dbReference type="InterPro" id="IPR009014">
    <property type="entry name" value="Transketo_C/PFOR_II"/>
</dbReference>
<dbReference type="Pfam" id="PF02779">
    <property type="entry name" value="Transket_pyr"/>
    <property type="match status" value="1"/>
</dbReference>
<proteinExistence type="inferred from homology"/>
<reference evidence="5 6" key="1">
    <citation type="journal article" date="2015" name="PeerJ">
        <title>First genomic representation of candidate bacterial phylum KSB3 points to enhanced environmental sensing as a trigger of wastewater bulking.</title>
        <authorList>
            <person name="Sekiguchi Y."/>
            <person name="Ohashi A."/>
            <person name="Parks D.H."/>
            <person name="Yamauchi T."/>
            <person name="Tyson G.W."/>
            <person name="Hugenholtz P."/>
        </authorList>
    </citation>
    <scope>NUCLEOTIDE SEQUENCE [LARGE SCALE GENOMIC DNA]</scope>
</reference>
<evidence type="ECO:0000256" key="2">
    <source>
        <dbReference type="ARBA" id="ARBA00007131"/>
    </source>
</evidence>
<dbReference type="Gene3D" id="3.40.50.920">
    <property type="match status" value="1"/>
</dbReference>
<dbReference type="PANTHER" id="PTHR43825">
    <property type="entry name" value="PYRUVATE DEHYDROGENASE E1 COMPONENT"/>
    <property type="match status" value="1"/>
</dbReference>
<keyword evidence="6" id="KW-1185">Reference proteome</keyword>
<dbReference type="InterPro" id="IPR029061">
    <property type="entry name" value="THDP-binding"/>
</dbReference>
<dbReference type="Pfam" id="PF02780">
    <property type="entry name" value="Transketolase_C"/>
    <property type="match status" value="1"/>
</dbReference>
<dbReference type="EMBL" id="DF820468">
    <property type="protein sequence ID" value="GAK58792.1"/>
    <property type="molecule type" value="Genomic_DNA"/>
</dbReference>
<dbReference type="InterPro" id="IPR033248">
    <property type="entry name" value="Transketolase_C"/>
</dbReference>
<feature type="domain" description="Transketolase-like pyrimidine-binding" evidence="4">
    <location>
        <begin position="7"/>
        <end position="172"/>
    </location>
</feature>
<keyword evidence="3" id="KW-0786">Thiamine pyrophosphate</keyword>
<dbReference type="Gene3D" id="3.40.50.970">
    <property type="match status" value="1"/>
</dbReference>
<dbReference type="SUPFAM" id="SSF52922">
    <property type="entry name" value="TK C-terminal domain-like"/>
    <property type="match status" value="1"/>
</dbReference>